<comment type="caution">
    <text evidence="1">The sequence shown here is derived from an EMBL/GenBank/DDBJ whole genome shotgun (WGS) entry which is preliminary data.</text>
</comment>
<keyword evidence="2" id="KW-1185">Reference proteome</keyword>
<dbReference type="EMBL" id="BNJG01000003">
    <property type="protein sequence ID" value="GHO58812.1"/>
    <property type="molecule type" value="Genomic_DNA"/>
</dbReference>
<gene>
    <name evidence="1" type="ORF">KSB_72870</name>
</gene>
<accession>A0ABQ3V2M9</accession>
<dbReference type="Proteomes" id="UP000654345">
    <property type="component" value="Unassembled WGS sequence"/>
</dbReference>
<reference evidence="1 2" key="1">
    <citation type="journal article" date="2021" name="Int. J. Syst. Evol. Microbiol.">
        <title>Reticulibacter mediterranei gen. nov., sp. nov., within the new family Reticulibacteraceae fam. nov., and Ktedonospora formicarum gen. nov., sp. nov., Ktedonobacter robiniae sp. nov., Dictyobacter formicarum sp. nov. and Dictyobacter arantiisoli sp. nov., belonging to the class Ktedonobacteria.</title>
        <authorList>
            <person name="Yabe S."/>
            <person name="Zheng Y."/>
            <person name="Wang C.M."/>
            <person name="Sakai Y."/>
            <person name="Abe K."/>
            <person name="Yokota A."/>
            <person name="Donadio S."/>
            <person name="Cavaletti L."/>
            <person name="Monciardini P."/>
        </authorList>
    </citation>
    <scope>NUCLEOTIDE SEQUENCE [LARGE SCALE GENOMIC DNA]</scope>
    <source>
        <strain evidence="1 2">SOSP1-30</strain>
    </source>
</reference>
<evidence type="ECO:0000313" key="2">
    <source>
        <dbReference type="Proteomes" id="UP000654345"/>
    </source>
</evidence>
<proteinExistence type="predicted"/>
<protein>
    <submittedName>
        <fullName evidence="1">Uncharacterized protein</fullName>
    </submittedName>
</protein>
<evidence type="ECO:0000313" key="1">
    <source>
        <dbReference type="EMBL" id="GHO58812.1"/>
    </source>
</evidence>
<organism evidence="1 2">
    <name type="scientific">Ktedonobacter robiniae</name>
    <dbReference type="NCBI Taxonomy" id="2778365"/>
    <lineage>
        <taxon>Bacteria</taxon>
        <taxon>Bacillati</taxon>
        <taxon>Chloroflexota</taxon>
        <taxon>Ktedonobacteria</taxon>
        <taxon>Ktedonobacterales</taxon>
        <taxon>Ktedonobacteraceae</taxon>
        <taxon>Ktedonobacter</taxon>
    </lineage>
</organism>
<sequence length="52" mass="6002">MIEWTRLATPQEYGCVTPEEADKWIEYIGEANHSGRFFHMLTSFITLGQKPA</sequence>
<name>A0ABQ3V2M9_9CHLR</name>
<dbReference type="RefSeq" id="WP_201375060.1">
    <property type="nucleotide sequence ID" value="NZ_BNJG01000003.1"/>
</dbReference>